<feature type="transmembrane region" description="Helical" evidence="2">
    <location>
        <begin position="6"/>
        <end position="24"/>
    </location>
</feature>
<gene>
    <name evidence="3" type="ORF">Selli2_35110</name>
</gene>
<sequence length="330" mass="37516">MKYLKPILIICGIIIAAALLYLLLRPDTESAEKREEISSISKEYDEYSRQIRELKTQLSEKEKELSGEETGWVILAFSAEDPDLMGTVHDTVKEAGLQATVVLDPQKLLGQEGASLSLQEAEILKEEGWDFALGGAWKEEVSYKELFVEANEYMEQQGLGTLQIFFFNGGDYQKGKEEVLQAMETVGFSLGAAFGSDESERLSSTEVEEYPSIYLCQNISMRKGLEISKRMISLAYNEAKPLILSDYSRKDTWEMDDETSVEELNRIIAVVKDMQSAQRINAGNATSFLEYYTNLNKEGSERQKEFEEFKKDCENQIAELEMKRRNLGME</sequence>
<dbReference type="AlphaFoldDB" id="A0A9W6CJ28"/>
<evidence type="ECO:0000256" key="1">
    <source>
        <dbReference type="SAM" id="Coils"/>
    </source>
</evidence>
<dbReference type="EMBL" id="BSCH01000036">
    <property type="protein sequence ID" value="GLG92084.1"/>
    <property type="molecule type" value="Genomic_DNA"/>
</dbReference>
<organism evidence="3 4">
    <name type="scientific">Sellimonas catena</name>
    <dbReference type="NCBI Taxonomy" id="2994035"/>
    <lineage>
        <taxon>Bacteria</taxon>
        <taxon>Bacillati</taxon>
        <taxon>Bacillota</taxon>
        <taxon>Clostridia</taxon>
        <taxon>Lachnospirales</taxon>
        <taxon>Lachnospiraceae</taxon>
        <taxon>Sellimonas</taxon>
    </lineage>
</organism>
<keyword evidence="2" id="KW-0812">Transmembrane</keyword>
<dbReference type="RefSeq" id="WP_281845985.1">
    <property type="nucleotide sequence ID" value="NZ_BSCH01000036.1"/>
</dbReference>
<keyword evidence="1" id="KW-0175">Coiled coil</keyword>
<proteinExistence type="predicted"/>
<evidence type="ECO:0000313" key="4">
    <source>
        <dbReference type="Proteomes" id="UP001145094"/>
    </source>
</evidence>
<reference evidence="3" key="3">
    <citation type="journal article" date="2023" name="Int. J. Syst. Evol. Microbiol.">
        <title>Sellimonas catena sp. nov., isolated from human faeces.</title>
        <authorList>
            <person name="Hisatomi A."/>
            <person name="Ohkuma M."/>
            <person name="Sakamoto M."/>
        </authorList>
    </citation>
    <scope>NUCLEOTIDE SEQUENCE</scope>
    <source>
        <strain evidence="3">18CBH55</strain>
    </source>
</reference>
<evidence type="ECO:0000313" key="3">
    <source>
        <dbReference type="EMBL" id="GLG92084.1"/>
    </source>
</evidence>
<feature type="coiled-coil region" evidence="1">
    <location>
        <begin position="303"/>
        <end position="330"/>
    </location>
</feature>
<accession>A0A9W6CJ28</accession>
<keyword evidence="2" id="KW-1133">Transmembrane helix</keyword>
<reference evidence="3" key="1">
    <citation type="submission" date="2022-11" db="EMBL/GenBank/DDBJ databases">
        <title>Draft genome sequence of Sellimonas catena strain 18CBH55.</title>
        <authorList>
            <person name="Hisatomi A."/>
            <person name="Ohkuma M."/>
            <person name="Sakamoto M."/>
        </authorList>
    </citation>
    <scope>NUCLEOTIDE SEQUENCE</scope>
    <source>
        <strain evidence="3">18CBH55</strain>
    </source>
</reference>
<evidence type="ECO:0000256" key="2">
    <source>
        <dbReference type="SAM" id="Phobius"/>
    </source>
</evidence>
<name>A0A9W6CJ28_9FIRM</name>
<keyword evidence="2" id="KW-0472">Membrane</keyword>
<reference evidence="3" key="2">
    <citation type="submission" date="2022-11" db="EMBL/GenBank/DDBJ databases">
        <title>Draft genome sequence of Sellimonas catena strain 18CBH55.</title>
        <authorList>
            <person name="Atsushi H."/>
            <person name="Moriya O."/>
            <person name="Mitsuo S."/>
        </authorList>
    </citation>
    <scope>NUCLEOTIDE SEQUENCE</scope>
    <source>
        <strain evidence="3">18CBH55</strain>
    </source>
</reference>
<dbReference type="Proteomes" id="UP001145094">
    <property type="component" value="Unassembled WGS sequence"/>
</dbReference>
<feature type="coiled-coil region" evidence="1">
    <location>
        <begin position="30"/>
        <end position="71"/>
    </location>
</feature>
<protein>
    <submittedName>
        <fullName evidence="3">Uncharacterized protein</fullName>
    </submittedName>
</protein>
<comment type="caution">
    <text evidence="3">The sequence shown here is derived from an EMBL/GenBank/DDBJ whole genome shotgun (WGS) entry which is preliminary data.</text>
</comment>